<evidence type="ECO:0000256" key="1">
    <source>
        <dbReference type="SAM" id="SignalP"/>
    </source>
</evidence>
<dbReference type="AlphaFoldDB" id="A0AAP0LEN4"/>
<name>A0AAP0LEN4_9MAGN</name>
<accession>A0AAP0LEN4</accession>
<organism evidence="2 3">
    <name type="scientific">Stephania yunnanensis</name>
    <dbReference type="NCBI Taxonomy" id="152371"/>
    <lineage>
        <taxon>Eukaryota</taxon>
        <taxon>Viridiplantae</taxon>
        <taxon>Streptophyta</taxon>
        <taxon>Embryophyta</taxon>
        <taxon>Tracheophyta</taxon>
        <taxon>Spermatophyta</taxon>
        <taxon>Magnoliopsida</taxon>
        <taxon>Ranunculales</taxon>
        <taxon>Menispermaceae</taxon>
        <taxon>Menispermoideae</taxon>
        <taxon>Cissampelideae</taxon>
        <taxon>Stephania</taxon>
    </lineage>
</organism>
<evidence type="ECO:0000313" key="2">
    <source>
        <dbReference type="EMBL" id="KAK9169576.1"/>
    </source>
</evidence>
<feature type="signal peptide" evidence="1">
    <location>
        <begin position="1"/>
        <end position="28"/>
    </location>
</feature>
<proteinExistence type="predicted"/>
<protein>
    <submittedName>
        <fullName evidence="2">Uncharacterized protein</fullName>
    </submittedName>
</protein>
<evidence type="ECO:0000313" key="3">
    <source>
        <dbReference type="Proteomes" id="UP001420932"/>
    </source>
</evidence>
<reference evidence="2 3" key="1">
    <citation type="submission" date="2024-01" db="EMBL/GenBank/DDBJ databases">
        <title>Genome assemblies of Stephania.</title>
        <authorList>
            <person name="Yang L."/>
        </authorList>
    </citation>
    <scope>NUCLEOTIDE SEQUENCE [LARGE SCALE GENOMIC DNA]</scope>
    <source>
        <strain evidence="2">YNDBR</strain>
        <tissue evidence="2">Leaf</tissue>
    </source>
</reference>
<keyword evidence="3" id="KW-1185">Reference proteome</keyword>
<gene>
    <name evidence="2" type="ORF">Syun_001716</name>
</gene>
<dbReference type="Proteomes" id="UP001420932">
    <property type="component" value="Unassembled WGS sequence"/>
</dbReference>
<keyword evidence="1" id="KW-0732">Signal</keyword>
<sequence>MRVTCYRVTLEWSMGVQLLLLGIEMVSQLGTPPIAEDGMNTSFPGGPTTLDLLPSFRHHVFWHTTKKNAPPVHEMDFYLVWEEWEDHLIARERRGDRTVFPWQSTPGYLQWFESVRHQFAESPEHVTGVDDEDEATLRNYRALDVALQFRSMPRTNVTTKNAIAMEDAVIAFLYGVEEEEEDMVTDITTHSDGATTSTTTAMAP</sequence>
<dbReference type="EMBL" id="JBBNAF010000001">
    <property type="protein sequence ID" value="KAK9169576.1"/>
    <property type="molecule type" value="Genomic_DNA"/>
</dbReference>
<comment type="caution">
    <text evidence="2">The sequence shown here is derived from an EMBL/GenBank/DDBJ whole genome shotgun (WGS) entry which is preliminary data.</text>
</comment>
<feature type="chain" id="PRO_5042964777" evidence="1">
    <location>
        <begin position="29"/>
        <end position="204"/>
    </location>
</feature>